<dbReference type="AlphaFoldDB" id="A0A399EKP9"/>
<keyword evidence="2 5" id="KW-0808">Transferase</keyword>
<keyword evidence="1 5" id="KW-0489">Methyltransferase</keyword>
<feature type="binding site" evidence="6">
    <location>
        <position position="125"/>
    </location>
    <ligand>
        <name>S-adenosyl-L-methionine</name>
        <dbReference type="ChEBI" id="CHEBI:59789"/>
    </ligand>
</feature>
<feature type="binding site" evidence="6">
    <location>
        <position position="153"/>
    </location>
    <ligand>
        <name>S-adenosyl-L-methionine</name>
        <dbReference type="ChEBI" id="CHEBI:59789"/>
    </ligand>
</feature>
<comment type="catalytic activity">
    <reaction evidence="5">
        <text>adenosine(58) in tRNA + S-adenosyl-L-methionine = N(1)-methyladenosine(58) in tRNA + S-adenosyl-L-homocysteine + H(+)</text>
        <dbReference type="Rhea" id="RHEA:43152"/>
        <dbReference type="Rhea" id="RHEA-COMP:10365"/>
        <dbReference type="Rhea" id="RHEA-COMP:10366"/>
        <dbReference type="ChEBI" id="CHEBI:15378"/>
        <dbReference type="ChEBI" id="CHEBI:57856"/>
        <dbReference type="ChEBI" id="CHEBI:59789"/>
        <dbReference type="ChEBI" id="CHEBI:74411"/>
        <dbReference type="ChEBI" id="CHEBI:74491"/>
        <dbReference type="EC" id="2.1.1.220"/>
    </reaction>
</comment>
<dbReference type="PANTHER" id="PTHR12133:SF1">
    <property type="entry name" value="TRNA (ADENINE(58)-N(1))-METHYLTRANSFERASE, MITOCHONDRIAL"/>
    <property type="match status" value="1"/>
</dbReference>
<reference evidence="8 9" key="1">
    <citation type="submission" date="2018-08" db="EMBL/GenBank/DDBJ databases">
        <title>Meiothermus luteus KCTC 52599 genome sequencing project.</title>
        <authorList>
            <person name="Da Costa M.S."/>
            <person name="Albuquerque L."/>
            <person name="Raposo P."/>
            <person name="Froufe H.J.C."/>
            <person name="Barroso C.S."/>
            <person name="Egas C."/>
        </authorList>
    </citation>
    <scope>NUCLEOTIDE SEQUENCE [LARGE SCALE GENOMIC DNA]</scope>
    <source>
        <strain evidence="8 9">KCTC 52599</strain>
    </source>
</reference>
<feature type="binding site" evidence="6">
    <location>
        <position position="130"/>
    </location>
    <ligand>
        <name>S-adenosyl-L-methionine</name>
        <dbReference type="ChEBI" id="CHEBI:59789"/>
    </ligand>
</feature>
<dbReference type="EMBL" id="QWKZ01000092">
    <property type="protein sequence ID" value="RIH82962.1"/>
    <property type="molecule type" value="Genomic_DNA"/>
</dbReference>
<dbReference type="EC" id="2.1.1.220" evidence="5"/>
<keyword evidence="3 5" id="KW-0949">S-adenosyl-L-methionine</keyword>
<dbReference type="Pfam" id="PF14801">
    <property type="entry name" value="TrmI-like_N"/>
    <property type="match status" value="1"/>
</dbReference>
<dbReference type="Gene3D" id="3.40.50.150">
    <property type="entry name" value="Vaccinia Virus protein VP39"/>
    <property type="match status" value="1"/>
</dbReference>
<dbReference type="CDD" id="cd02440">
    <property type="entry name" value="AdoMet_MTases"/>
    <property type="match status" value="1"/>
</dbReference>
<keyword evidence="9" id="KW-1185">Reference proteome</keyword>
<protein>
    <recommendedName>
        <fullName evidence="5">tRNA (adenine(58)-N(1))-methyltransferase TrmI</fullName>
        <ecNumber evidence="5">2.1.1.220</ecNumber>
    </recommendedName>
</protein>
<dbReference type="InterPro" id="IPR049470">
    <property type="entry name" value="TRM61_C"/>
</dbReference>
<dbReference type="PROSITE" id="PS51620">
    <property type="entry name" value="SAM_TRM61"/>
    <property type="match status" value="1"/>
</dbReference>
<organism evidence="8 9">
    <name type="scientific">Meiothermus luteus</name>
    <dbReference type="NCBI Taxonomy" id="2026184"/>
    <lineage>
        <taxon>Bacteria</taxon>
        <taxon>Thermotogati</taxon>
        <taxon>Deinococcota</taxon>
        <taxon>Deinococci</taxon>
        <taxon>Thermales</taxon>
        <taxon>Thermaceae</taxon>
        <taxon>Meiothermus</taxon>
    </lineage>
</organism>
<dbReference type="PIRSF" id="PIRSF017269">
    <property type="entry name" value="GCD14"/>
    <property type="match status" value="1"/>
</dbReference>
<dbReference type="OrthoDB" id="9781391at2"/>
<feature type="binding site" evidence="6">
    <location>
        <begin position="104"/>
        <end position="107"/>
    </location>
    <ligand>
        <name>S-adenosyl-L-methionine</name>
        <dbReference type="ChEBI" id="CHEBI:59789"/>
    </ligand>
</feature>
<evidence type="ECO:0000256" key="2">
    <source>
        <dbReference type="ARBA" id="ARBA00022679"/>
    </source>
</evidence>
<dbReference type="Pfam" id="PF08704">
    <property type="entry name" value="GCD14"/>
    <property type="match status" value="1"/>
</dbReference>
<dbReference type="Proteomes" id="UP000265800">
    <property type="component" value="Unassembled WGS sequence"/>
</dbReference>
<dbReference type="GO" id="GO:0031515">
    <property type="term" value="C:tRNA (m1A) methyltransferase complex"/>
    <property type="evidence" value="ECO:0007669"/>
    <property type="project" value="UniProtKB-UniRule"/>
</dbReference>
<comment type="function">
    <text evidence="5">Catalyzes the S-adenosyl-L-methionine-dependent formation of N(1)-methyladenine at position 58 (m1A58) in tRNA.</text>
</comment>
<sequence>MDFGDLALLQDRQGRTYLFRLQEGGAFHYHRGLIRHEDLRAAGPGGKVVTPHGEVFTVHRPSLEDYVLKMPRATTPTYPKDAITLCLLLDLAPGMRVLEAGSGSGGLTLFLARAVGPTGQVYSYEARAKHQAQARRNLEAYENWGNVVWTLADLAESELPPGFFDAVALDMMEPWKALPAITPALKPDRFLACYLPNLTQVITLLQAIETEQLPYLHERTLEVLHREWDLRPPVAHPRFQQVGHTAFLVQLRRIHTS</sequence>
<dbReference type="InterPro" id="IPR014816">
    <property type="entry name" value="tRNA_MeTrfase_Gcd14"/>
</dbReference>
<comment type="caution">
    <text evidence="8">The sequence shown here is derived from an EMBL/GenBank/DDBJ whole genome shotgun (WGS) entry which is preliminary data.</text>
</comment>
<evidence type="ECO:0000313" key="8">
    <source>
        <dbReference type="EMBL" id="RIH82962.1"/>
    </source>
</evidence>
<feature type="domain" description="tRNA (adenine(58)-N(1))-methyltransferase catalytic subunit TRM61 C-terminal" evidence="7">
    <location>
        <begin position="61"/>
        <end position="231"/>
    </location>
</feature>
<dbReference type="PANTHER" id="PTHR12133">
    <property type="entry name" value="TRNA (ADENINE(58)-N(1))-METHYLTRANSFERASE"/>
    <property type="match status" value="1"/>
</dbReference>
<evidence type="ECO:0000256" key="5">
    <source>
        <dbReference type="PIRNR" id="PIRNR017269"/>
    </source>
</evidence>
<dbReference type="SUPFAM" id="SSF53335">
    <property type="entry name" value="S-adenosyl-L-methionine-dependent methyltransferases"/>
    <property type="match status" value="1"/>
</dbReference>
<comment type="subunit">
    <text evidence="5">Homotetramer composed of a dimer of dimers.</text>
</comment>
<dbReference type="GO" id="GO:0160107">
    <property type="term" value="F:tRNA (adenine(58)-N1)-methyltransferase activity"/>
    <property type="evidence" value="ECO:0007669"/>
    <property type="project" value="UniProtKB-EC"/>
</dbReference>
<accession>A0A399EKP9</accession>
<name>A0A399EKP9_9DEIN</name>
<dbReference type="RefSeq" id="WP_119360863.1">
    <property type="nucleotide sequence ID" value="NZ_QWKZ01000092.1"/>
</dbReference>
<evidence type="ECO:0000313" key="9">
    <source>
        <dbReference type="Proteomes" id="UP000265800"/>
    </source>
</evidence>
<evidence type="ECO:0000256" key="1">
    <source>
        <dbReference type="ARBA" id="ARBA00022603"/>
    </source>
</evidence>
<comment type="similarity">
    <text evidence="5">Belongs to the class I-like SAM-binding methyltransferase superfamily. TRM61 family.</text>
</comment>
<keyword evidence="4 5" id="KW-0819">tRNA processing</keyword>
<dbReference type="GO" id="GO:0030488">
    <property type="term" value="P:tRNA methylation"/>
    <property type="evidence" value="ECO:0007669"/>
    <property type="project" value="InterPro"/>
</dbReference>
<dbReference type="InterPro" id="IPR029063">
    <property type="entry name" value="SAM-dependent_MTases_sf"/>
</dbReference>
<proteinExistence type="inferred from homology"/>
<gene>
    <name evidence="8" type="primary">trmI</name>
    <name evidence="8" type="ORF">Mlute_02332</name>
</gene>
<evidence type="ECO:0000256" key="3">
    <source>
        <dbReference type="ARBA" id="ARBA00022691"/>
    </source>
</evidence>
<feature type="binding site" evidence="6">
    <location>
        <position position="170"/>
    </location>
    <ligand>
        <name>S-adenosyl-L-methionine</name>
        <dbReference type="ChEBI" id="CHEBI:59789"/>
    </ligand>
</feature>
<evidence type="ECO:0000256" key="4">
    <source>
        <dbReference type="ARBA" id="ARBA00022694"/>
    </source>
</evidence>
<evidence type="ECO:0000256" key="6">
    <source>
        <dbReference type="PIRSR" id="PIRSR017269-1"/>
    </source>
</evidence>
<evidence type="ECO:0000259" key="7">
    <source>
        <dbReference type="Pfam" id="PF08704"/>
    </source>
</evidence>